<gene>
    <name evidence="1" type="ordered locus">MexAM1_META1p4367</name>
</gene>
<reference evidence="1 2" key="1">
    <citation type="journal article" date="2009" name="PLoS ONE">
        <title>Methylobacterium genome sequences: a reference blueprint to investigate microbial metabolism of C1 compounds from natural and industrial sources.</title>
        <authorList>
            <person name="Vuilleumier S."/>
            <person name="Chistoserdova L."/>
            <person name="Lee M.-C."/>
            <person name="Bringel F."/>
            <person name="Lajus A."/>
            <person name="Zhou Y."/>
            <person name="Gourion B."/>
            <person name="Barbe V."/>
            <person name="Chang J."/>
            <person name="Cruveiller S."/>
            <person name="Dossat C."/>
            <person name="Gillett W."/>
            <person name="Gruffaz C."/>
            <person name="Haugen E."/>
            <person name="Hourcade E."/>
            <person name="Levy R."/>
            <person name="Mangenot S."/>
            <person name="Muller E."/>
            <person name="Nadalig T."/>
            <person name="Pagni M."/>
            <person name="Penny C."/>
            <person name="Peyraud R."/>
            <person name="Robinson D.G."/>
            <person name="Roche D."/>
            <person name="Rouy Z."/>
            <person name="Saenampechek C."/>
            <person name="Salvignol G."/>
            <person name="Vallenet D."/>
            <person name="Wu Z."/>
            <person name="Marx C.J."/>
            <person name="Vorholt J.A."/>
            <person name="Olson M.V."/>
            <person name="Kaul R."/>
            <person name="Weissenbach J."/>
            <person name="Medigue C."/>
            <person name="Lidstrom M.E."/>
        </authorList>
    </citation>
    <scope>NUCLEOTIDE SEQUENCE [LARGE SCALE GENOMIC DNA]</scope>
    <source>
        <strain evidence="2">ATCC 14718 / DSM 1338 / JCM 2805 / NCIMB 9133 / AM1</strain>
    </source>
</reference>
<protein>
    <submittedName>
        <fullName evidence="1">Uncharacterized protein</fullName>
    </submittedName>
</protein>
<keyword evidence="2" id="KW-1185">Reference proteome</keyword>
<sequence>MLNRWESFETFDAVIGLPAIGARLALADIYEDVAFEPGRSVRC</sequence>
<dbReference type="KEGG" id="mea:Mex_1p4367"/>
<proteinExistence type="predicted"/>
<dbReference type="Proteomes" id="UP000009081">
    <property type="component" value="Chromosome"/>
</dbReference>
<dbReference type="AlphaFoldDB" id="C5B2X0"/>
<dbReference type="RefSeq" id="WP_004446371.1">
    <property type="nucleotide sequence ID" value="NC_012808.1"/>
</dbReference>
<evidence type="ECO:0000313" key="2">
    <source>
        <dbReference type="Proteomes" id="UP000009081"/>
    </source>
</evidence>
<dbReference type="HOGENOM" id="CLU_3235889_0_0_5"/>
<evidence type="ECO:0000313" key="1">
    <source>
        <dbReference type="EMBL" id="ACS42000.1"/>
    </source>
</evidence>
<name>C5B2X0_METEA</name>
<dbReference type="EMBL" id="CP001510">
    <property type="protein sequence ID" value="ACS42000.1"/>
    <property type="molecule type" value="Genomic_DNA"/>
</dbReference>
<accession>C5B2X0</accession>
<organism evidence="1 2">
    <name type="scientific">Methylorubrum extorquens (strain ATCC 14718 / DSM 1338 / JCM 2805 / NCIMB 9133 / AM1)</name>
    <name type="common">Methylobacterium extorquens</name>
    <dbReference type="NCBI Taxonomy" id="272630"/>
    <lineage>
        <taxon>Bacteria</taxon>
        <taxon>Pseudomonadati</taxon>
        <taxon>Pseudomonadota</taxon>
        <taxon>Alphaproteobacteria</taxon>
        <taxon>Hyphomicrobiales</taxon>
        <taxon>Methylobacteriaceae</taxon>
        <taxon>Methylorubrum</taxon>
    </lineage>
</organism>